<keyword evidence="2" id="KW-1185">Reference proteome</keyword>
<gene>
    <name evidence="1" type="ORF">L6164_020975</name>
</gene>
<protein>
    <submittedName>
        <fullName evidence="1">Uncharacterized protein</fullName>
    </submittedName>
</protein>
<sequence>MFSKVKQQLPMNGRHVPEHDSESKKAEFSLANSTSSSKRTPTQAPQLTVPKVSSVLQVNAILQLSLHWNFQKLREFLQSFEHRDVLVSLSLEISSLPK</sequence>
<comment type="caution">
    <text evidence="1">The sequence shown here is derived from an EMBL/GenBank/DDBJ whole genome shotgun (WGS) entry which is preliminary data.</text>
</comment>
<proteinExistence type="predicted"/>
<evidence type="ECO:0000313" key="1">
    <source>
        <dbReference type="EMBL" id="KAI4328639.1"/>
    </source>
</evidence>
<organism evidence="1 2">
    <name type="scientific">Bauhinia variegata</name>
    <name type="common">Purple orchid tree</name>
    <name type="synonym">Phanera variegata</name>
    <dbReference type="NCBI Taxonomy" id="167791"/>
    <lineage>
        <taxon>Eukaryota</taxon>
        <taxon>Viridiplantae</taxon>
        <taxon>Streptophyta</taxon>
        <taxon>Embryophyta</taxon>
        <taxon>Tracheophyta</taxon>
        <taxon>Spermatophyta</taxon>
        <taxon>Magnoliopsida</taxon>
        <taxon>eudicotyledons</taxon>
        <taxon>Gunneridae</taxon>
        <taxon>Pentapetalae</taxon>
        <taxon>rosids</taxon>
        <taxon>fabids</taxon>
        <taxon>Fabales</taxon>
        <taxon>Fabaceae</taxon>
        <taxon>Cercidoideae</taxon>
        <taxon>Cercideae</taxon>
        <taxon>Bauhiniinae</taxon>
        <taxon>Bauhinia</taxon>
    </lineage>
</organism>
<evidence type="ECO:0000313" key="2">
    <source>
        <dbReference type="Proteomes" id="UP000828941"/>
    </source>
</evidence>
<dbReference type="EMBL" id="CM039433">
    <property type="protein sequence ID" value="KAI4328639.1"/>
    <property type="molecule type" value="Genomic_DNA"/>
</dbReference>
<dbReference type="Proteomes" id="UP000828941">
    <property type="component" value="Chromosome 8"/>
</dbReference>
<reference evidence="1 2" key="1">
    <citation type="journal article" date="2022" name="DNA Res.">
        <title>Chromosomal-level genome assembly of the orchid tree Bauhinia variegata (Leguminosae; Cercidoideae) supports the allotetraploid origin hypothesis of Bauhinia.</title>
        <authorList>
            <person name="Zhong Y."/>
            <person name="Chen Y."/>
            <person name="Zheng D."/>
            <person name="Pang J."/>
            <person name="Liu Y."/>
            <person name="Luo S."/>
            <person name="Meng S."/>
            <person name="Qian L."/>
            <person name="Wei D."/>
            <person name="Dai S."/>
            <person name="Zhou R."/>
        </authorList>
    </citation>
    <scope>NUCLEOTIDE SEQUENCE [LARGE SCALE GENOMIC DNA]</scope>
    <source>
        <strain evidence="1">BV-YZ2020</strain>
    </source>
</reference>
<accession>A0ACB9MYS9</accession>
<name>A0ACB9MYS9_BAUVA</name>